<geneLocation type="plasmid" evidence="6 7">
    <name>unnamed7</name>
</geneLocation>
<sequence length="330" mass="35419">MGTHSGFLAVLAVALGVTAGSANAETLRIAGNFAPEHSSSKAMELFKAEVERGTNGALTIDLFPGMQPGGAKENVDAVRSGTIFGTWVGAAFVSRLVPEVEAVSLPFLFETRETAFQVIDGPVGKAIEEKLAAKGFAPLGWMELGQRHATNNTRPLKTLEDFKGLKLRMQPNETHLATFRALGANPVAMDVKELYSALQQGVVDGQENPYPIIRASRYFEVQKYLSNTGHFFDFIPLVANRKQFDALKPEYKQAITAASAKAVAEQRKLAAEADAEALKDLQSKGMQFDSLTPETLAELRKATSGVVDEVKKRAGAGLVDQVLAAVGKKG</sequence>
<dbReference type="NCBIfam" id="TIGR00787">
    <property type="entry name" value="dctP"/>
    <property type="match status" value="1"/>
</dbReference>
<dbReference type="GO" id="GO:0055085">
    <property type="term" value="P:transmembrane transport"/>
    <property type="evidence" value="ECO:0007669"/>
    <property type="project" value="InterPro"/>
</dbReference>
<reference evidence="6 7" key="1">
    <citation type="submission" date="2018-06" db="EMBL/GenBank/DDBJ databases">
        <title>Complete genome sequencing of Azospirillum sp. M2T2B2.</title>
        <authorList>
            <person name="Heo J."/>
            <person name="Kim S.-J."/>
            <person name="Kwon S.-W."/>
            <person name="Anandham R."/>
        </authorList>
    </citation>
    <scope>NUCLEOTIDE SEQUENCE [LARGE SCALE GENOMIC DNA]</scope>
    <source>
        <strain evidence="6 7">M2T2B2</strain>
        <plasmid evidence="6 7">unnamed7</plasmid>
    </source>
</reference>
<proteinExistence type="inferred from homology"/>
<feature type="chain" id="PRO_5015853407" evidence="5">
    <location>
        <begin position="25"/>
        <end position="330"/>
    </location>
</feature>
<keyword evidence="7" id="KW-1185">Reference proteome</keyword>
<name>A0A2U9SA55_9PROT</name>
<keyword evidence="4 5" id="KW-0732">Signal</keyword>
<dbReference type="RefSeq" id="WP_111069072.1">
    <property type="nucleotide sequence ID" value="NZ_CP029831.1"/>
</dbReference>
<evidence type="ECO:0000256" key="2">
    <source>
        <dbReference type="ARBA" id="ARBA00009023"/>
    </source>
</evidence>
<dbReference type="PIRSF" id="PIRSF006470">
    <property type="entry name" value="DctB"/>
    <property type="match status" value="1"/>
</dbReference>
<dbReference type="Gene3D" id="3.40.190.170">
    <property type="entry name" value="Bacterial extracellular solute-binding protein, family 7"/>
    <property type="match status" value="1"/>
</dbReference>
<comment type="similarity">
    <text evidence="2">Belongs to the bacterial solute-binding protein 7 family.</text>
</comment>
<dbReference type="InterPro" id="IPR018389">
    <property type="entry name" value="DctP_fam"/>
</dbReference>
<dbReference type="OrthoDB" id="7375081at2"/>
<dbReference type="KEGG" id="azm:DM194_18765"/>
<dbReference type="Pfam" id="PF03480">
    <property type="entry name" value="DctP"/>
    <property type="match status" value="1"/>
</dbReference>
<dbReference type="Proteomes" id="UP000249605">
    <property type="component" value="Plasmid unnamed7"/>
</dbReference>
<evidence type="ECO:0000256" key="1">
    <source>
        <dbReference type="ARBA" id="ARBA00004196"/>
    </source>
</evidence>
<keyword evidence="3" id="KW-0813">Transport</keyword>
<keyword evidence="6" id="KW-0614">Plasmid</keyword>
<protein>
    <submittedName>
        <fullName evidence="6">C4-dicarboxylate ABC transporter substrate-binding protein</fullName>
    </submittedName>
</protein>
<comment type="subcellular location">
    <subcellularLocation>
        <location evidence="1">Cell envelope</location>
    </subcellularLocation>
</comment>
<dbReference type="GO" id="GO:0030288">
    <property type="term" value="C:outer membrane-bounded periplasmic space"/>
    <property type="evidence" value="ECO:0007669"/>
    <property type="project" value="InterPro"/>
</dbReference>
<dbReference type="SUPFAM" id="SSF53850">
    <property type="entry name" value="Periplasmic binding protein-like II"/>
    <property type="match status" value="1"/>
</dbReference>
<dbReference type="CDD" id="cd13603">
    <property type="entry name" value="PBP2_TRAP_Siap_TeaA_like"/>
    <property type="match status" value="1"/>
</dbReference>
<evidence type="ECO:0000256" key="3">
    <source>
        <dbReference type="ARBA" id="ARBA00022448"/>
    </source>
</evidence>
<dbReference type="EMBL" id="CP029831">
    <property type="protein sequence ID" value="AWU96332.1"/>
    <property type="molecule type" value="Genomic_DNA"/>
</dbReference>
<dbReference type="InterPro" id="IPR038404">
    <property type="entry name" value="TRAP_DctP_sf"/>
</dbReference>
<dbReference type="PANTHER" id="PTHR33376">
    <property type="match status" value="1"/>
</dbReference>
<feature type="signal peptide" evidence="5">
    <location>
        <begin position="1"/>
        <end position="24"/>
    </location>
</feature>
<evidence type="ECO:0000256" key="5">
    <source>
        <dbReference type="SAM" id="SignalP"/>
    </source>
</evidence>
<dbReference type="AlphaFoldDB" id="A0A2U9SA55"/>
<evidence type="ECO:0000256" key="4">
    <source>
        <dbReference type="ARBA" id="ARBA00022729"/>
    </source>
</evidence>
<dbReference type="PANTHER" id="PTHR33376:SF4">
    <property type="entry name" value="SIALIC ACID-BINDING PERIPLASMIC PROTEIN SIAP"/>
    <property type="match status" value="1"/>
</dbReference>
<dbReference type="NCBIfam" id="NF037995">
    <property type="entry name" value="TRAP_S1"/>
    <property type="match status" value="1"/>
</dbReference>
<evidence type="ECO:0000313" key="6">
    <source>
        <dbReference type="EMBL" id="AWU96332.1"/>
    </source>
</evidence>
<gene>
    <name evidence="6" type="ORF">DM194_18765</name>
</gene>
<evidence type="ECO:0000313" key="7">
    <source>
        <dbReference type="Proteomes" id="UP000249605"/>
    </source>
</evidence>
<dbReference type="InterPro" id="IPR004682">
    <property type="entry name" value="TRAP_DctP"/>
</dbReference>
<organism evidence="6 7">
    <name type="scientific">Azospirillum ramasamyi</name>
    <dbReference type="NCBI Taxonomy" id="682998"/>
    <lineage>
        <taxon>Bacteria</taxon>
        <taxon>Pseudomonadati</taxon>
        <taxon>Pseudomonadota</taxon>
        <taxon>Alphaproteobacteria</taxon>
        <taxon>Rhodospirillales</taxon>
        <taxon>Azospirillaceae</taxon>
        <taxon>Azospirillum</taxon>
    </lineage>
</organism>
<accession>A0A2U9SA55</accession>